<feature type="transmembrane region" description="Helical" evidence="6">
    <location>
        <begin position="12"/>
        <end position="33"/>
    </location>
</feature>
<evidence type="ECO:0000256" key="2">
    <source>
        <dbReference type="ARBA" id="ARBA00022475"/>
    </source>
</evidence>
<feature type="transmembrane region" description="Helical" evidence="6">
    <location>
        <begin position="115"/>
        <end position="137"/>
    </location>
</feature>
<dbReference type="EMBL" id="VUNC01000005">
    <property type="protein sequence ID" value="MST72981.1"/>
    <property type="molecule type" value="Genomic_DNA"/>
</dbReference>
<evidence type="ECO:0000256" key="6">
    <source>
        <dbReference type="SAM" id="Phobius"/>
    </source>
</evidence>
<evidence type="ECO:0000313" key="9">
    <source>
        <dbReference type="Proteomes" id="UP000469325"/>
    </source>
</evidence>
<name>A0A6N7XUD9_9ACTN</name>
<dbReference type="InterPro" id="IPR019264">
    <property type="entry name" value="DUF2179"/>
</dbReference>
<evidence type="ECO:0000256" key="1">
    <source>
        <dbReference type="ARBA" id="ARBA00004651"/>
    </source>
</evidence>
<reference evidence="8 9" key="1">
    <citation type="submission" date="2019-08" db="EMBL/GenBank/DDBJ databases">
        <title>In-depth cultivation of the pig gut microbiome towards novel bacterial diversity and tailored functional studies.</title>
        <authorList>
            <person name="Wylensek D."/>
            <person name="Hitch T.C.A."/>
            <person name="Clavel T."/>
        </authorList>
    </citation>
    <scope>NUCLEOTIDE SEQUENCE [LARGE SCALE GENOMIC DNA]</scope>
    <source>
        <strain evidence="8 9">CA-Schmier-601-WT-1</strain>
    </source>
</reference>
<dbReference type="GO" id="GO:0005886">
    <property type="term" value="C:plasma membrane"/>
    <property type="evidence" value="ECO:0007669"/>
    <property type="project" value="UniProtKB-SubCell"/>
</dbReference>
<gene>
    <name evidence="8" type="ORF">FYJ68_07655</name>
</gene>
<dbReference type="InterPro" id="IPR015867">
    <property type="entry name" value="N-reg_PII/ATP_PRibTrfase_C"/>
</dbReference>
<keyword evidence="4 6" id="KW-1133">Transmembrane helix</keyword>
<proteinExistence type="predicted"/>
<dbReference type="AlphaFoldDB" id="A0A6N7XUD9"/>
<dbReference type="PIRSF" id="PIRSF006483">
    <property type="entry name" value="Membrane_protein_YitT"/>
    <property type="match status" value="1"/>
</dbReference>
<keyword evidence="9" id="KW-1185">Reference proteome</keyword>
<dbReference type="Pfam" id="PF02588">
    <property type="entry name" value="YitT_membrane"/>
    <property type="match status" value="1"/>
</dbReference>
<dbReference type="CDD" id="cd16380">
    <property type="entry name" value="YitT_C"/>
    <property type="match status" value="1"/>
</dbReference>
<protein>
    <submittedName>
        <fullName evidence="8">YitT family protein</fullName>
    </submittedName>
</protein>
<comment type="caution">
    <text evidence="8">The sequence shown here is derived from an EMBL/GenBank/DDBJ whole genome shotgun (WGS) entry which is preliminary data.</text>
</comment>
<dbReference type="InterPro" id="IPR051461">
    <property type="entry name" value="UPF0750_membrane"/>
</dbReference>
<dbReference type="Gene3D" id="3.30.70.120">
    <property type="match status" value="1"/>
</dbReference>
<feature type="transmembrane region" description="Helical" evidence="6">
    <location>
        <begin position="90"/>
        <end position="109"/>
    </location>
</feature>
<dbReference type="Pfam" id="PF10035">
    <property type="entry name" value="DUF2179"/>
    <property type="match status" value="1"/>
</dbReference>
<keyword evidence="2" id="KW-1003">Cell membrane</keyword>
<evidence type="ECO:0000313" key="8">
    <source>
        <dbReference type="EMBL" id="MST72981.1"/>
    </source>
</evidence>
<feature type="domain" description="DUF2179" evidence="7">
    <location>
        <begin position="229"/>
        <end position="283"/>
    </location>
</feature>
<dbReference type="Proteomes" id="UP000469325">
    <property type="component" value="Unassembled WGS sequence"/>
</dbReference>
<accession>A0A6N7XUD9</accession>
<dbReference type="InterPro" id="IPR003740">
    <property type="entry name" value="YitT"/>
</dbReference>
<evidence type="ECO:0000256" key="5">
    <source>
        <dbReference type="ARBA" id="ARBA00023136"/>
    </source>
</evidence>
<dbReference type="PANTHER" id="PTHR33545:SF5">
    <property type="entry name" value="UPF0750 MEMBRANE PROTEIN YITT"/>
    <property type="match status" value="1"/>
</dbReference>
<evidence type="ECO:0000256" key="3">
    <source>
        <dbReference type="ARBA" id="ARBA00022692"/>
    </source>
</evidence>
<feature type="transmembrane region" description="Helical" evidence="6">
    <location>
        <begin position="53"/>
        <end position="78"/>
    </location>
</feature>
<dbReference type="PANTHER" id="PTHR33545">
    <property type="entry name" value="UPF0750 MEMBRANE PROTEIN YITT-RELATED"/>
    <property type="match status" value="1"/>
</dbReference>
<evidence type="ECO:0000259" key="7">
    <source>
        <dbReference type="Pfam" id="PF10035"/>
    </source>
</evidence>
<keyword evidence="5 6" id="KW-0472">Membrane</keyword>
<feature type="transmembrane region" description="Helical" evidence="6">
    <location>
        <begin position="158"/>
        <end position="184"/>
    </location>
</feature>
<keyword evidence="3 6" id="KW-0812">Transmembrane</keyword>
<sequence>MPRGGIRTAVRDAALIVFGSFVYAVGIDCFEIPNGLAAGGLTGVATITSALAANAGITLPVGIQTIAMNAVLLGYVYATTHDGGYVTQSIFGMIVSGLFTDLLAPVLPVPVHNDLLLSAIWGGVIAGAGIGIVFLSGGNTGGTDIVCQLIARRTGMPLGTLAIIVDGAIVAASIPVFSLTNALYAGVAMYISGRVIDAIVDGPLTARVAFVISSEHDRIGNQILYTLGRGCTELQARGLWSGSSRPVLMCVLGRTETHRLKEIVAGIDPDAVVIVTEVHEAFGEGFTQIGSGS</sequence>
<comment type="subcellular location">
    <subcellularLocation>
        <location evidence="1">Cell membrane</location>
        <topology evidence="1">Multi-pass membrane protein</topology>
    </subcellularLocation>
</comment>
<evidence type="ECO:0000256" key="4">
    <source>
        <dbReference type="ARBA" id="ARBA00022989"/>
    </source>
</evidence>
<organism evidence="8 9">
    <name type="scientific">Olsenella porci</name>
    <dbReference type="NCBI Taxonomy" id="2652279"/>
    <lineage>
        <taxon>Bacteria</taxon>
        <taxon>Bacillati</taxon>
        <taxon>Actinomycetota</taxon>
        <taxon>Coriobacteriia</taxon>
        <taxon>Coriobacteriales</taxon>
        <taxon>Atopobiaceae</taxon>
        <taxon>Olsenella</taxon>
    </lineage>
</organism>
<dbReference type="RefSeq" id="WP_154435611.1">
    <property type="nucleotide sequence ID" value="NZ_VUNC01000005.1"/>
</dbReference>